<evidence type="ECO:0000313" key="4">
    <source>
        <dbReference type="Proteomes" id="UP001642406"/>
    </source>
</evidence>
<comment type="caution">
    <text evidence="3">The sequence shown here is derived from an EMBL/GenBank/DDBJ whole genome shotgun (WGS) entry which is preliminary data.</text>
</comment>
<sequence>MRTTLFKTGFSLGLLQTVHALTGATCTVNAIQNPSFETGDLTDWTNYIAEAGIAGGYVVSGEASDGSDYFTISFDNNDWTYLEQSVSGLETGTQYTVSVDFQYIYNADIQASDSPGNCFIGFSTGSWSNFITFEKVYPTFQDGSLIEWTNYALPLTASASTIDLYVMFACEDPNQASLNLDNVMLSLGTRACPSASSSTSSSASSVSPTPSPVKINRCKPQATSAQHTVTHIPA</sequence>
<evidence type="ECO:0000313" key="3">
    <source>
        <dbReference type="EMBL" id="CAK7229316.1"/>
    </source>
</evidence>
<accession>A0ABP0CBN6</accession>
<feature type="region of interest" description="Disordered" evidence="1">
    <location>
        <begin position="195"/>
        <end position="234"/>
    </location>
</feature>
<evidence type="ECO:0008006" key="5">
    <source>
        <dbReference type="Google" id="ProtNLM"/>
    </source>
</evidence>
<feature type="compositionally biased region" description="Polar residues" evidence="1">
    <location>
        <begin position="221"/>
        <end position="234"/>
    </location>
</feature>
<dbReference type="Gene3D" id="2.60.120.260">
    <property type="entry name" value="Galactose-binding domain-like"/>
    <property type="match status" value="1"/>
</dbReference>
<keyword evidence="2" id="KW-0732">Signal</keyword>
<organism evidence="3 4">
    <name type="scientific">Sporothrix bragantina</name>
    <dbReference type="NCBI Taxonomy" id="671064"/>
    <lineage>
        <taxon>Eukaryota</taxon>
        <taxon>Fungi</taxon>
        <taxon>Dikarya</taxon>
        <taxon>Ascomycota</taxon>
        <taxon>Pezizomycotina</taxon>
        <taxon>Sordariomycetes</taxon>
        <taxon>Sordariomycetidae</taxon>
        <taxon>Ophiostomatales</taxon>
        <taxon>Ophiostomataceae</taxon>
        <taxon>Sporothrix</taxon>
    </lineage>
</organism>
<keyword evidence="4" id="KW-1185">Reference proteome</keyword>
<feature type="compositionally biased region" description="Low complexity" evidence="1">
    <location>
        <begin position="195"/>
        <end position="208"/>
    </location>
</feature>
<feature type="chain" id="PRO_5045162966" description="CBM-cenC domain-containing protein" evidence="2">
    <location>
        <begin position="21"/>
        <end position="234"/>
    </location>
</feature>
<reference evidence="3 4" key="1">
    <citation type="submission" date="2024-01" db="EMBL/GenBank/DDBJ databases">
        <authorList>
            <person name="Allen C."/>
            <person name="Tagirdzhanova G."/>
        </authorList>
    </citation>
    <scope>NUCLEOTIDE SEQUENCE [LARGE SCALE GENOMIC DNA]</scope>
</reference>
<evidence type="ECO:0000256" key="2">
    <source>
        <dbReference type="SAM" id="SignalP"/>
    </source>
</evidence>
<dbReference type="Proteomes" id="UP001642406">
    <property type="component" value="Unassembled WGS sequence"/>
</dbReference>
<gene>
    <name evidence="3" type="ORF">SBRCBS47491_007204</name>
</gene>
<name>A0ABP0CBN6_9PEZI</name>
<protein>
    <recommendedName>
        <fullName evidence="5">CBM-cenC domain-containing protein</fullName>
    </recommendedName>
</protein>
<evidence type="ECO:0000256" key="1">
    <source>
        <dbReference type="SAM" id="MobiDB-lite"/>
    </source>
</evidence>
<proteinExistence type="predicted"/>
<feature type="signal peptide" evidence="2">
    <location>
        <begin position="1"/>
        <end position="20"/>
    </location>
</feature>
<dbReference type="EMBL" id="CAWUHC010000079">
    <property type="protein sequence ID" value="CAK7229316.1"/>
    <property type="molecule type" value="Genomic_DNA"/>
</dbReference>